<dbReference type="EMBL" id="JBBWWT010000003">
    <property type="protein sequence ID" value="MEL1264498.1"/>
    <property type="molecule type" value="Genomic_DNA"/>
</dbReference>
<keyword evidence="3" id="KW-0804">Transcription</keyword>
<dbReference type="PROSITE" id="PS51118">
    <property type="entry name" value="HTH_HXLR"/>
    <property type="match status" value="1"/>
</dbReference>
<keyword evidence="1" id="KW-0805">Transcription regulation</keyword>
<dbReference type="InterPro" id="IPR036390">
    <property type="entry name" value="WH_DNA-bd_sf"/>
</dbReference>
<accession>A0ABU9J183</accession>
<organism evidence="5 6">
    <name type="scientific">Pseudoxanthomonas putridarboris</name>
    <dbReference type="NCBI Taxonomy" id="752605"/>
    <lineage>
        <taxon>Bacteria</taxon>
        <taxon>Pseudomonadati</taxon>
        <taxon>Pseudomonadota</taxon>
        <taxon>Gammaproteobacteria</taxon>
        <taxon>Lysobacterales</taxon>
        <taxon>Lysobacteraceae</taxon>
        <taxon>Pseudoxanthomonas</taxon>
    </lineage>
</organism>
<proteinExistence type="predicted"/>
<dbReference type="RefSeq" id="WP_341725678.1">
    <property type="nucleotide sequence ID" value="NZ_JBBWWT010000003.1"/>
</dbReference>
<evidence type="ECO:0000256" key="1">
    <source>
        <dbReference type="ARBA" id="ARBA00023015"/>
    </source>
</evidence>
<dbReference type="InterPro" id="IPR036388">
    <property type="entry name" value="WH-like_DNA-bd_sf"/>
</dbReference>
<dbReference type="PANTHER" id="PTHR33204">
    <property type="entry name" value="TRANSCRIPTIONAL REGULATOR, MARR FAMILY"/>
    <property type="match status" value="1"/>
</dbReference>
<dbReference type="InterPro" id="IPR002577">
    <property type="entry name" value="HTH_HxlR"/>
</dbReference>
<dbReference type="PANTHER" id="PTHR33204:SF37">
    <property type="entry name" value="HTH-TYPE TRANSCRIPTIONAL REGULATOR YODB"/>
    <property type="match status" value="1"/>
</dbReference>
<reference evidence="5 6" key="1">
    <citation type="submission" date="2024-04" db="EMBL/GenBank/DDBJ databases">
        <title>Draft genome sequence of Pseudoxanthomonas putridarboris WD12.</title>
        <authorList>
            <person name="Oh J."/>
        </authorList>
    </citation>
    <scope>NUCLEOTIDE SEQUENCE [LARGE SCALE GENOMIC DNA]</scope>
    <source>
        <strain evidence="5 6">WD12</strain>
    </source>
</reference>
<evidence type="ECO:0000313" key="5">
    <source>
        <dbReference type="EMBL" id="MEL1264498.1"/>
    </source>
</evidence>
<evidence type="ECO:0000256" key="3">
    <source>
        <dbReference type="ARBA" id="ARBA00023163"/>
    </source>
</evidence>
<feature type="domain" description="HTH hxlR-type" evidence="4">
    <location>
        <begin position="1"/>
        <end position="91"/>
    </location>
</feature>
<keyword evidence="6" id="KW-1185">Reference proteome</keyword>
<dbReference type="SUPFAM" id="SSF46785">
    <property type="entry name" value="Winged helix' DNA-binding domain"/>
    <property type="match status" value="1"/>
</dbReference>
<sequence>MISTKWALLIIPLLAERPVRNNEFLRLIDGVSQKMLTQTLRELERYGLVERIDYRTVPPHVEYRLTPIGRSLNLVLVPIDDWAEKNFPKLLTAQQDFDRRQESEASVRTKPL</sequence>
<evidence type="ECO:0000259" key="4">
    <source>
        <dbReference type="PROSITE" id="PS51118"/>
    </source>
</evidence>
<evidence type="ECO:0000313" key="6">
    <source>
        <dbReference type="Proteomes" id="UP001459204"/>
    </source>
</evidence>
<evidence type="ECO:0000256" key="2">
    <source>
        <dbReference type="ARBA" id="ARBA00023125"/>
    </source>
</evidence>
<comment type="caution">
    <text evidence="5">The sequence shown here is derived from an EMBL/GenBank/DDBJ whole genome shotgun (WGS) entry which is preliminary data.</text>
</comment>
<name>A0ABU9J183_9GAMM</name>
<dbReference type="Gene3D" id="1.10.10.10">
    <property type="entry name" value="Winged helix-like DNA-binding domain superfamily/Winged helix DNA-binding domain"/>
    <property type="match status" value="1"/>
</dbReference>
<dbReference type="Proteomes" id="UP001459204">
    <property type="component" value="Unassembled WGS sequence"/>
</dbReference>
<protein>
    <submittedName>
        <fullName evidence="5">Helix-turn-helix domain-containing protein</fullName>
    </submittedName>
</protein>
<keyword evidence="2" id="KW-0238">DNA-binding</keyword>
<dbReference type="Pfam" id="PF01638">
    <property type="entry name" value="HxlR"/>
    <property type="match status" value="1"/>
</dbReference>
<gene>
    <name evidence="5" type="ORF">AAD027_08970</name>
</gene>